<evidence type="ECO:0000256" key="1">
    <source>
        <dbReference type="SAM" id="MobiDB-lite"/>
    </source>
</evidence>
<feature type="region of interest" description="Disordered" evidence="1">
    <location>
        <begin position="1145"/>
        <end position="1166"/>
    </location>
</feature>
<evidence type="ECO:0000313" key="4">
    <source>
        <dbReference type="Proteomes" id="UP000737018"/>
    </source>
</evidence>
<feature type="transmembrane region" description="Helical" evidence="2">
    <location>
        <begin position="638"/>
        <end position="659"/>
    </location>
</feature>
<name>A0A8J4R9I4_9ROSI</name>
<feature type="compositionally biased region" description="Polar residues" evidence="1">
    <location>
        <begin position="1381"/>
        <end position="1400"/>
    </location>
</feature>
<feature type="compositionally biased region" description="Polar residues" evidence="1">
    <location>
        <begin position="1536"/>
        <end position="1560"/>
    </location>
</feature>
<feature type="compositionally biased region" description="Polar residues" evidence="1">
    <location>
        <begin position="1696"/>
        <end position="1718"/>
    </location>
</feature>
<feature type="region of interest" description="Disordered" evidence="1">
    <location>
        <begin position="1051"/>
        <end position="1087"/>
    </location>
</feature>
<keyword evidence="2" id="KW-1133">Transmembrane helix</keyword>
<feature type="region of interest" description="Disordered" evidence="1">
    <location>
        <begin position="980"/>
        <end position="1010"/>
    </location>
</feature>
<feature type="compositionally biased region" description="Low complexity" evidence="1">
    <location>
        <begin position="1773"/>
        <end position="1790"/>
    </location>
</feature>
<proteinExistence type="predicted"/>
<feature type="region of interest" description="Disordered" evidence="1">
    <location>
        <begin position="2016"/>
        <end position="2097"/>
    </location>
</feature>
<dbReference type="Proteomes" id="UP000737018">
    <property type="component" value="Unassembled WGS sequence"/>
</dbReference>
<feature type="compositionally biased region" description="Polar residues" evidence="1">
    <location>
        <begin position="912"/>
        <end position="930"/>
    </location>
</feature>
<feature type="compositionally biased region" description="Low complexity" evidence="1">
    <location>
        <begin position="1060"/>
        <end position="1078"/>
    </location>
</feature>
<feature type="compositionally biased region" description="Polar residues" evidence="1">
    <location>
        <begin position="1223"/>
        <end position="1238"/>
    </location>
</feature>
<reference evidence="3" key="1">
    <citation type="submission" date="2020-03" db="EMBL/GenBank/DDBJ databases">
        <title>Castanea mollissima Vanexum genome sequencing.</title>
        <authorList>
            <person name="Staton M."/>
        </authorList>
    </citation>
    <scope>NUCLEOTIDE SEQUENCE</scope>
    <source>
        <tissue evidence="3">Leaf</tissue>
    </source>
</reference>
<feature type="region of interest" description="Disordered" evidence="1">
    <location>
        <begin position="1523"/>
        <end position="1560"/>
    </location>
</feature>
<sequence>MSRTSIKVYSEMGLFNLPLVVLLCWVFCLLSFIALCEDSAVTVKFLKAPHAFSHLNSATFVFEVLVGGNGACTNSNITCKLDDGIALNCEGRTVLYADLQDGNHTFEVCTNGSQGVGCGSYNWTVDTIPPTAYITTSTPFTNAMNVSINISFSEPCTGPTGGGSFVCSSVNDCNLLVYGSGQVIPSSLNILQPNLQYSVLVGLSSTAQYGRVILVMDKNFCTDSAGNKFTRNQNSTFNVHFDRRSMFVNFTTHVPERLLQLNGETRLVRATNNCIKLRMCLTFPEPVLNSSAEILNSIKVQILYALQLNQGTLLPLAVSKQHPGHRRFEYKAATCISGMAIVTVNINSTLICISGTPVSQVEPITFIYDSLRPAVMLSTPRSESLRPTVMSNTPSHIRTRERNIPIFKEISSRIYAVEIKAENDSIYCVSVFVPENVIGDVAGNKNLRSNDLQLCPYHVPKISSVVSVLATASFVVTSIAAGLLTVSIASLSSIGTFSTPFSSFSNPASNLFRSACHIQVFALSRWLAVRLPVNYYEFARGLQWSIPYFSLPWETGHIQPVVLGSSPPTNPDSYRSKIHDSGIFLGVQPKQENLSRVASVYKARLRPNPKEYISYFQNNSKPDAEYILDGWEDLSRTMFWLAIIGGSLILLHALLLAILKFRKQQQRGYGLLTFPRFEIFLVNLALPSICEASAALIRGGTPLEFVVGTLLLGTVYFLLLALLWFLSTSITFAKLLQYNEDLQVGRIFNSPRNKGQWTSKIEQNSDSLTILGPLFEDIRGPMLSQKNYGESIDTHGDGIIASNEEIEELCPKDEEVSGYNVERTPGTRLNSAPQSSMQNTSCSTIPSHIPSKRSDTAATLTDSLTFSTSLHTHGDDGIIASNDETEDLCPKDEEVSRDNVARTLDSAPRSLVRSTSSSTKPSHIPSKRSNTAATLVDSLTSSISFHTHGDDGIIASDDETEDLCQKAEEVSRDNVVRTSATRLDSAPRSSMRNMSHSTTPSHIPSKRSDTTATLVDSLTSSIGFHSHGDGGIIASDDKTEDLCPKAEEVFQENVVRTPGTTLNSTSQSSVQNTSRSTTPSHIPSKRSNTAATLIDSLTSNTSFHTHGDDGINASNNKTEDLCPKAKEVSGENVVKTLGTRLDLAPQNLMQSTSDSTRPSHIPSKKSDTTATLIDSLMSSTSFHTHGDDGIIAFDDKIGDLCPKAEEVSGDIVVTTLRARLDSAPQNSMRSTSHSTRPSHISKRSNTTATLVDSLTSSTSLHTHGDDGIIASNGETEDLCPKVEEVSGDNVVRTSRMRLDSTPQSSVQSTSHSTRPSHIPSKRSDTTATLVDSMTSSTSFHTHGDDGIITLDDETEDISPIAEKFFGDNVVRTSRMRLDSAPRSSMQSTSCSTRPSHIPSKRSNTVATLVDSLTSSTSFHTHGDDGIIASNVETGDLCPKAKEVSGDNVVRILGTRLDSATRSSMRSTSHSTSPSHIPLKRSNTIATMVDSLTSNTSFDTHDDDGIIADDYKTEDLCPKAREVSRENVMRTSETRLDSTPPSLMQSTSRSTRPSHIPSNRSNTVATLVDSLTSSTSFHTHGNNGIIASNVETEDLCPKAEEAFRENVLRTLGTRLDLAPQSSVQSTSHSSRPSNIPSKRSDTAATLVDSFTPSTSFLALGDDGFIAFDDETRDLCPKAEEVFGDNVVRTSGMRLDSTPPSLARSMSHSTQLSRIPSTRSRTATTLVDSLTSKTSVNTHGDDGIIAIDGETEELSRKVEKVSGGSVVKTLGTRLASAPPSSAQSTSRSTQPSHIPFTRSHTAPTLAGSLTSGSSVHPHGDDGIIASDDKTEEVYPKAEDLEVFGGIVHTNSEAPFNQKLFGKLRLYYTLLESLRRVVLGTMTGVYKDHWPSEIPTIILLCITSFQLLFLILKKPFINKEVQLVEIISVSSEVCVFAVCLVLLESPSAAQDETIVGVFMLIIFLLGFLPQILNQWYALQRQIKQLDSKKKCFLTGLKIVSIGLALLFISPDFLESQFPGIFGDGDQGPEEVNVNIDDEGKEETNDTGDQAKEETNDNDDKGEEETNRRNSSSSNRRNSKRRNKNENSGSKNSGTTVPEKSWLNQLRELVKAVTNCMGLPKII</sequence>
<feature type="region of interest" description="Disordered" evidence="1">
    <location>
        <begin position="824"/>
        <end position="851"/>
    </location>
</feature>
<feature type="transmembrane region" description="Helical" evidence="2">
    <location>
        <begin position="1889"/>
        <end position="1908"/>
    </location>
</feature>
<feature type="compositionally biased region" description="Polar residues" evidence="1">
    <location>
        <begin position="1796"/>
        <end position="1812"/>
    </location>
</feature>
<dbReference type="OrthoDB" id="617191at2759"/>
<protein>
    <submittedName>
        <fullName evidence="3">Uncharacterized protein</fullName>
    </submittedName>
</protein>
<dbReference type="EMBL" id="JRKL02001065">
    <property type="protein sequence ID" value="KAF3966270.1"/>
    <property type="molecule type" value="Genomic_DNA"/>
</dbReference>
<feature type="compositionally biased region" description="Polar residues" evidence="1">
    <location>
        <begin position="827"/>
        <end position="846"/>
    </location>
</feature>
<feature type="compositionally biased region" description="Polar residues" evidence="1">
    <location>
        <begin position="1147"/>
        <end position="1158"/>
    </location>
</feature>
<organism evidence="3 4">
    <name type="scientific">Castanea mollissima</name>
    <name type="common">Chinese chestnut</name>
    <dbReference type="NCBI Taxonomy" id="60419"/>
    <lineage>
        <taxon>Eukaryota</taxon>
        <taxon>Viridiplantae</taxon>
        <taxon>Streptophyta</taxon>
        <taxon>Embryophyta</taxon>
        <taxon>Tracheophyta</taxon>
        <taxon>Spermatophyta</taxon>
        <taxon>Magnoliopsida</taxon>
        <taxon>eudicotyledons</taxon>
        <taxon>Gunneridae</taxon>
        <taxon>Pentapetalae</taxon>
        <taxon>rosids</taxon>
        <taxon>fabids</taxon>
        <taxon>Fagales</taxon>
        <taxon>Fagaceae</taxon>
        <taxon>Castanea</taxon>
    </lineage>
</organism>
<feature type="compositionally biased region" description="Basic and acidic residues" evidence="1">
    <location>
        <begin position="1523"/>
        <end position="1535"/>
    </location>
</feature>
<dbReference type="PANTHER" id="PTHR34677:SF1">
    <property type="entry name" value="TRANSMEMBRANE PROTEIN"/>
    <property type="match status" value="1"/>
</dbReference>
<feature type="transmembrane region" description="Helical" evidence="2">
    <location>
        <begin position="705"/>
        <end position="726"/>
    </location>
</feature>
<feature type="transmembrane region" description="Helical" evidence="2">
    <location>
        <begin position="1952"/>
        <end position="1975"/>
    </location>
</feature>
<keyword evidence="2" id="KW-0812">Transmembrane</keyword>
<feature type="compositionally biased region" description="Low complexity" evidence="1">
    <location>
        <begin position="1246"/>
        <end position="1261"/>
    </location>
</feature>
<feature type="compositionally biased region" description="Basic and acidic residues" evidence="1">
    <location>
        <begin position="2045"/>
        <end position="2064"/>
    </location>
</feature>
<feature type="region of interest" description="Disordered" evidence="1">
    <location>
        <begin position="1767"/>
        <end position="1823"/>
    </location>
</feature>
<feature type="region of interest" description="Disordered" evidence="1">
    <location>
        <begin position="1692"/>
        <end position="1718"/>
    </location>
</feature>
<feature type="transmembrane region" description="Helical" evidence="2">
    <location>
        <begin position="1987"/>
        <end position="2005"/>
    </location>
</feature>
<feature type="compositionally biased region" description="Polar residues" evidence="1">
    <location>
        <begin position="980"/>
        <end position="1002"/>
    </location>
</feature>
<feature type="compositionally biased region" description="Low complexity" evidence="1">
    <location>
        <begin position="1620"/>
        <end position="1632"/>
    </location>
</feature>
<evidence type="ECO:0000256" key="2">
    <source>
        <dbReference type="SAM" id="Phobius"/>
    </source>
</evidence>
<gene>
    <name evidence="3" type="ORF">CMV_009612</name>
</gene>
<keyword evidence="4" id="KW-1185">Reference proteome</keyword>
<feature type="region of interest" description="Disordered" evidence="1">
    <location>
        <begin position="1221"/>
        <end position="1328"/>
    </location>
</feature>
<feature type="transmembrane region" description="Helical" evidence="2">
    <location>
        <begin position="1920"/>
        <end position="1940"/>
    </location>
</feature>
<feature type="compositionally biased region" description="Polar residues" evidence="1">
    <location>
        <begin position="1300"/>
        <end position="1315"/>
    </location>
</feature>
<feature type="region of interest" description="Disordered" evidence="1">
    <location>
        <begin position="1617"/>
        <end position="1640"/>
    </location>
</feature>
<accession>A0A8J4R9I4</accession>
<keyword evidence="2" id="KW-0472">Membrane</keyword>
<dbReference type="PANTHER" id="PTHR34677">
    <property type="match status" value="1"/>
</dbReference>
<feature type="region of interest" description="Disordered" evidence="1">
    <location>
        <begin position="905"/>
        <end position="930"/>
    </location>
</feature>
<feature type="region of interest" description="Disordered" evidence="1">
    <location>
        <begin position="1377"/>
        <end position="1400"/>
    </location>
</feature>
<evidence type="ECO:0000313" key="3">
    <source>
        <dbReference type="EMBL" id="KAF3966270.1"/>
    </source>
</evidence>
<feature type="compositionally biased region" description="Low complexity" evidence="1">
    <location>
        <begin position="2082"/>
        <end position="2092"/>
    </location>
</feature>
<comment type="caution">
    <text evidence="3">The sequence shown here is derived from an EMBL/GenBank/DDBJ whole genome shotgun (WGS) entry which is preliminary data.</text>
</comment>